<dbReference type="EnsemblMetazoa" id="PPA40092.1">
    <property type="protein sequence ID" value="PPA40092.1"/>
    <property type="gene ID" value="WBGene00278461"/>
</dbReference>
<name>A0A2A6BDM5_PRIPA</name>
<evidence type="ECO:0000313" key="1">
    <source>
        <dbReference type="EnsemblMetazoa" id="PPA40092.1"/>
    </source>
</evidence>
<dbReference type="Proteomes" id="UP000005239">
    <property type="component" value="Unassembled WGS sequence"/>
</dbReference>
<dbReference type="AlphaFoldDB" id="A0A2A6BDM5"/>
<sequence>MPTLKRRGRFEDGRASHSPVIAFEDMIEDRTD</sequence>
<proteinExistence type="predicted"/>
<accession>A0A2A6BDM5</accession>
<keyword evidence="2" id="KW-1185">Reference proteome</keyword>
<gene>
    <name evidence="1" type="primary">WBGene00278461</name>
</gene>
<evidence type="ECO:0000313" key="2">
    <source>
        <dbReference type="Proteomes" id="UP000005239"/>
    </source>
</evidence>
<organism evidence="1 2">
    <name type="scientific">Pristionchus pacificus</name>
    <name type="common">Parasitic nematode worm</name>
    <dbReference type="NCBI Taxonomy" id="54126"/>
    <lineage>
        <taxon>Eukaryota</taxon>
        <taxon>Metazoa</taxon>
        <taxon>Ecdysozoa</taxon>
        <taxon>Nematoda</taxon>
        <taxon>Chromadorea</taxon>
        <taxon>Rhabditida</taxon>
        <taxon>Rhabditina</taxon>
        <taxon>Diplogasteromorpha</taxon>
        <taxon>Diplogasteroidea</taxon>
        <taxon>Neodiplogasteridae</taxon>
        <taxon>Pristionchus</taxon>
    </lineage>
</organism>
<protein>
    <submittedName>
        <fullName evidence="1">Uncharacterized protein</fullName>
    </submittedName>
</protein>
<reference evidence="2" key="1">
    <citation type="journal article" date="2008" name="Nat. Genet.">
        <title>The Pristionchus pacificus genome provides a unique perspective on nematode lifestyle and parasitism.</title>
        <authorList>
            <person name="Dieterich C."/>
            <person name="Clifton S.W."/>
            <person name="Schuster L.N."/>
            <person name="Chinwalla A."/>
            <person name="Delehaunty K."/>
            <person name="Dinkelacker I."/>
            <person name="Fulton L."/>
            <person name="Fulton R."/>
            <person name="Godfrey J."/>
            <person name="Minx P."/>
            <person name="Mitreva M."/>
            <person name="Roeseler W."/>
            <person name="Tian H."/>
            <person name="Witte H."/>
            <person name="Yang S.P."/>
            <person name="Wilson R.K."/>
            <person name="Sommer R.J."/>
        </authorList>
    </citation>
    <scope>NUCLEOTIDE SEQUENCE [LARGE SCALE GENOMIC DNA]</scope>
    <source>
        <strain evidence="2">PS312</strain>
    </source>
</reference>
<reference evidence="1" key="2">
    <citation type="submission" date="2022-06" db="UniProtKB">
        <authorList>
            <consortium name="EnsemblMetazoa"/>
        </authorList>
    </citation>
    <scope>IDENTIFICATION</scope>
    <source>
        <strain evidence="1">PS312</strain>
    </source>
</reference>
<accession>A0A8R1UVT4</accession>